<dbReference type="NCBIfam" id="TIGR00799">
    <property type="entry name" value="mtp"/>
    <property type="match status" value="1"/>
</dbReference>
<feature type="region of interest" description="Disordered" evidence="9">
    <location>
        <begin position="1"/>
        <end position="45"/>
    </location>
</feature>
<feature type="transmembrane region" description="Helical" evidence="10">
    <location>
        <begin position="184"/>
        <end position="210"/>
    </location>
</feature>
<feature type="compositionally biased region" description="Basic and acidic residues" evidence="9">
    <location>
        <begin position="1"/>
        <end position="17"/>
    </location>
</feature>
<evidence type="ECO:0000256" key="4">
    <source>
        <dbReference type="ARBA" id="ARBA00022692"/>
    </source>
</evidence>
<dbReference type="Proteomes" id="UP000694915">
    <property type="component" value="Linkage group LG3"/>
</dbReference>
<organism evidence="11 12">
    <name type="scientific">Microtus ochrogaster</name>
    <name type="common">Prairie vole</name>
    <dbReference type="NCBI Taxonomy" id="79684"/>
    <lineage>
        <taxon>Eukaryota</taxon>
        <taxon>Metazoa</taxon>
        <taxon>Chordata</taxon>
        <taxon>Craniata</taxon>
        <taxon>Vertebrata</taxon>
        <taxon>Euteleostomi</taxon>
        <taxon>Mammalia</taxon>
        <taxon>Eutheria</taxon>
        <taxon>Euarchontoglires</taxon>
        <taxon>Glires</taxon>
        <taxon>Rodentia</taxon>
        <taxon>Myomorpha</taxon>
        <taxon>Muroidea</taxon>
        <taxon>Cricetidae</taxon>
        <taxon>Arvicolinae</taxon>
        <taxon>Microtus</taxon>
    </lineage>
</organism>
<dbReference type="InterPro" id="IPR004687">
    <property type="entry name" value="LAPTM4/5"/>
</dbReference>
<comment type="similarity">
    <text evidence="2">Belongs to the LAPTM4/LAPTM5 transporter family.</text>
</comment>
<name>A0ABM0L7R6_MICOH</name>
<comment type="subcellular location">
    <subcellularLocation>
        <location evidence="1">Endomembrane system</location>
        <topology evidence="1">Multi-pass membrane protein</topology>
    </subcellularLocation>
</comment>
<dbReference type="GeneID" id="101996714"/>
<accession>A0ABM0L7R6</accession>
<evidence type="ECO:0000256" key="8">
    <source>
        <dbReference type="ARBA" id="ARBA00040446"/>
    </source>
</evidence>
<feature type="transmembrane region" description="Helical" evidence="10">
    <location>
        <begin position="104"/>
        <end position="125"/>
    </location>
</feature>
<evidence type="ECO:0000256" key="6">
    <source>
        <dbReference type="ARBA" id="ARBA00023136"/>
    </source>
</evidence>
<evidence type="ECO:0000256" key="7">
    <source>
        <dbReference type="ARBA" id="ARBA00037637"/>
    </source>
</evidence>
<dbReference type="PANTHER" id="PTHR12479:SF5">
    <property type="entry name" value="LYSOSOMAL-ASSOCIATED TRANSMEMBRANE PROTEIN 4A"/>
    <property type="match status" value="1"/>
</dbReference>
<feature type="compositionally biased region" description="Low complexity" evidence="9">
    <location>
        <begin position="21"/>
        <end position="36"/>
    </location>
</feature>
<dbReference type="PANTHER" id="PTHR12479">
    <property type="entry name" value="LYSOSOMAL-ASSOCIATED TRANSMEMBRANE PROTEIN"/>
    <property type="match status" value="1"/>
</dbReference>
<dbReference type="Pfam" id="PF03821">
    <property type="entry name" value="Mtp"/>
    <property type="match status" value="2"/>
</dbReference>
<keyword evidence="5 10" id="KW-1133">Transmembrane helix</keyword>
<keyword evidence="11" id="KW-1185">Reference proteome</keyword>
<protein>
    <recommendedName>
        <fullName evidence="8">Lysosomal-associated transmembrane protein 4A</fullName>
    </recommendedName>
</protein>
<dbReference type="RefSeq" id="XP_005360646.1">
    <property type="nucleotide sequence ID" value="XM_005360589.3"/>
</dbReference>
<dbReference type="InterPro" id="IPR018396">
    <property type="entry name" value="LAPTM_4A/5"/>
</dbReference>
<sequence>MWQKEAGEPPSRDRARGAPDAQSAGAQELAGALAEGGPEDASFGSGQRRRVVWVQPLGRRKLLSGAWARTRPARFPMVSMTFKQGRGGQYYSTRCCGCCHVRTGTIILGTWYMVVNLLMAILLTVEVTHPNSMPAVNIQYEVIGNYYSSERMADNACVLFAVSVLMFIISSMLVYGAISYQVGWLIPFFCYRLFDFVLSCLVAISSLTYLPRIKEYLDQLPDFPYKDDLLALDSSCLLFIVLVFFLIFIIFKAYLINCVWNCYKYINNRNVPEIAVYPAFEAPPQYVLPTYEMAVKMPEKEPPPPYLPA</sequence>
<proteinExistence type="inferred from homology"/>
<keyword evidence="6 10" id="KW-0472">Membrane</keyword>
<feature type="transmembrane region" description="Helical" evidence="10">
    <location>
        <begin position="230"/>
        <end position="255"/>
    </location>
</feature>
<feature type="transmembrane region" description="Helical" evidence="10">
    <location>
        <begin position="156"/>
        <end position="178"/>
    </location>
</feature>
<evidence type="ECO:0000256" key="1">
    <source>
        <dbReference type="ARBA" id="ARBA00004127"/>
    </source>
</evidence>
<evidence type="ECO:0000256" key="10">
    <source>
        <dbReference type="SAM" id="Phobius"/>
    </source>
</evidence>
<evidence type="ECO:0000256" key="2">
    <source>
        <dbReference type="ARBA" id="ARBA00010076"/>
    </source>
</evidence>
<gene>
    <name evidence="12" type="primary">Laptm4a</name>
</gene>
<comment type="function">
    <text evidence="7">May function in the transport of nucleosides and/or nucleoside derivatives between the cytosol and the lumen of an intracellular membrane-bound compartment.</text>
</comment>
<evidence type="ECO:0000313" key="12">
    <source>
        <dbReference type="RefSeq" id="XP_005360646.1"/>
    </source>
</evidence>
<dbReference type="InterPro" id="IPR051115">
    <property type="entry name" value="LAPTM_transporter"/>
</dbReference>
<keyword evidence="4 10" id="KW-0812">Transmembrane</keyword>
<reference evidence="12" key="1">
    <citation type="submission" date="2025-08" db="UniProtKB">
        <authorList>
            <consortium name="RefSeq"/>
        </authorList>
    </citation>
    <scope>IDENTIFICATION</scope>
</reference>
<evidence type="ECO:0000256" key="9">
    <source>
        <dbReference type="SAM" id="MobiDB-lite"/>
    </source>
</evidence>
<evidence type="ECO:0000313" key="11">
    <source>
        <dbReference type="Proteomes" id="UP000694915"/>
    </source>
</evidence>
<keyword evidence="3" id="KW-0813">Transport</keyword>
<evidence type="ECO:0000256" key="3">
    <source>
        <dbReference type="ARBA" id="ARBA00022448"/>
    </source>
</evidence>
<evidence type="ECO:0000256" key="5">
    <source>
        <dbReference type="ARBA" id="ARBA00022989"/>
    </source>
</evidence>